<proteinExistence type="predicted"/>
<name>A0A9Q9XPB4_CYPCA</name>
<dbReference type="Proteomes" id="UP001155660">
    <property type="component" value="Chromosome A4"/>
</dbReference>
<dbReference type="KEGG" id="ccar:109104341"/>
<evidence type="ECO:0000256" key="1">
    <source>
        <dbReference type="SAM" id="MobiDB-lite"/>
    </source>
</evidence>
<sequence length="714" mass="77475">MSIRIVPPSTAKGRLALQRAVASLRQQGLEVGAFAQFFWTMARGLEYSDSTLKEAFNLCLDDPLPQWEMEQLRGIDYWTFSKYLHHRKDWQILTPPESACRDDATFPPKQSQIQGPLQSPTLKRRLRRRRAVKTAVPVSKSTELTAVSVEAFTTENPRAIPVIPKSVQSSPVIPEPDCRDQPALLPSLSQVPDHLLTPKKHRARRKSTAQNAASVSESVKSAPVIQEPVQPTPVSAEPIQPAPDIPEPVKSDPVIPEPVKTGPFLPEVAKSAAITFKVVKLNAVNSEAAANTLLCPQKPKQMRACVVQFDISSQEVPSPVVQKDLSHETPSPEVQDFLSQDALPPVVLEDQIQNVPSPVIQADPSQVVQYPVVPEVCDLVEPHPKLPTSPAVSPLEKESVTVYVTSPEPPVNPVTPKRGNHISHVMFPELAVEMAPHEPVSAPTSEPIPVSVPAPESALVQEPLESISAAQEGTPESSPVPVLTAQEGTPESSPVPVLTAQKGTPESSPVPVPEALESASRSVPESILASPELVSQGCTLSAHVVMAPEFVPRSFTRQEFAPEAIRAIPKNSPVRQVHIPRRTTNRIPIPPTLLASPFGSHKPEPPWSTSNYSPGLFSSLPVPPFMFSGYPGVPSFVPNPPPQLVPPCTVLPTVDAWRRPLGGGYCQEPARTVLSLFGVLLFVLCLSTWFCLCLCLPHAPLIPPPCFPWSRPLV</sequence>
<dbReference type="AlphaFoldDB" id="A0A9Q9XPB4"/>
<evidence type="ECO:0000313" key="2">
    <source>
        <dbReference type="RefSeq" id="XP_042605461.1"/>
    </source>
</evidence>
<organism evidence="2">
    <name type="scientific">Cyprinus carpio</name>
    <name type="common">Common carp</name>
    <dbReference type="NCBI Taxonomy" id="7962"/>
    <lineage>
        <taxon>Eukaryota</taxon>
        <taxon>Metazoa</taxon>
        <taxon>Chordata</taxon>
        <taxon>Craniata</taxon>
        <taxon>Vertebrata</taxon>
        <taxon>Euteleostomi</taxon>
        <taxon>Actinopterygii</taxon>
        <taxon>Neopterygii</taxon>
        <taxon>Teleostei</taxon>
        <taxon>Ostariophysi</taxon>
        <taxon>Cypriniformes</taxon>
        <taxon>Cyprinidae</taxon>
        <taxon>Cyprininae</taxon>
        <taxon>Cyprinus</taxon>
    </lineage>
</organism>
<feature type="compositionally biased region" description="Basic residues" evidence="1">
    <location>
        <begin position="197"/>
        <end position="207"/>
    </location>
</feature>
<reference evidence="2" key="1">
    <citation type="submission" date="2025-08" db="UniProtKB">
        <authorList>
            <consortium name="RefSeq"/>
        </authorList>
    </citation>
    <scope>IDENTIFICATION</scope>
    <source>
        <tissue evidence="2">Muscle</tissue>
    </source>
</reference>
<protein>
    <submittedName>
        <fullName evidence="2">Calphotin-like</fullName>
    </submittedName>
</protein>
<accession>A0A9Q9XPB4</accession>
<feature type="region of interest" description="Disordered" evidence="1">
    <location>
        <begin position="469"/>
        <end position="513"/>
    </location>
</feature>
<dbReference type="GeneID" id="109104341"/>
<feature type="compositionally biased region" description="Polar residues" evidence="1">
    <location>
        <begin position="208"/>
        <end position="219"/>
    </location>
</feature>
<dbReference type="RefSeq" id="XP_042605461.1">
    <property type="nucleotide sequence ID" value="XM_042749527.1"/>
</dbReference>
<gene>
    <name evidence="2" type="primary">LOC109104341</name>
</gene>
<feature type="region of interest" description="Disordered" evidence="1">
    <location>
        <begin position="168"/>
        <end position="250"/>
    </location>
</feature>